<proteinExistence type="predicted"/>
<dbReference type="RefSeq" id="WP_083957109.1">
    <property type="nucleotide sequence ID" value="NZ_JARMMB010000015.1"/>
</dbReference>
<gene>
    <name evidence="2" type="ORF">CWS20_14390</name>
</gene>
<dbReference type="GO" id="GO:0008932">
    <property type="term" value="F:lytic endotransglycosylase activity"/>
    <property type="evidence" value="ECO:0007669"/>
    <property type="project" value="TreeGrafter"/>
</dbReference>
<dbReference type="Proteomes" id="UP000233343">
    <property type="component" value="Unassembled WGS sequence"/>
</dbReference>
<dbReference type="InterPro" id="IPR036779">
    <property type="entry name" value="LysM_dom_sf"/>
</dbReference>
<comment type="caution">
    <text evidence="2">The sequence shown here is derived from an EMBL/GenBank/DDBJ whole genome shotgun (WGS) entry which is preliminary data.</text>
</comment>
<dbReference type="SMART" id="SM00257">
    <property type="entry name" value="LysM"/>
    <property type="match status" value="2"/>
</dbReference>
<organism evidence="2 3">
    <name type="scientific">Cytobacillus horneckiae</name>
    <dbReference type="NCBI Taxonomy" id="549687"/>
    <lineage>
        <taxon>Bacteria</taxon>
        <taxon>Bacillati</taxon>
        <taxon>Bacillota</taxon>
        <taxon>Bacilli</taxon>
        <taxon>Bacillales</taxon>
        <taxon>Bacillaceae</taxon>
        <taxon>Cytobacillus</taxon>
    </lineage>
</organism>
<sequence length="218" mass="24463">MGKMIKPRKERLMEARKKRQKARHRKLAGIAFAAAIIAGCFITFGGNMTEAAYIVKEDDTLYRIAKNHAVSVNEIKELNQLSDDKIFAGQSLEVPSVEFYKNLKNNAALHIVSPGETLWGIASLYDLSVEDLKRMNQLDNDIVLANQRLIVMDELSLKKAKIIGAADDLILEFQSNNEFFALKTPFHSAAKLQSLAGKELFITYKNNSLISIKQQHSP</sequence>
<dbReference type="Gene3D" id="3.10.350.10">
    <property type="entry name" value="LysM domain"/>
    <property type="match status" value="2"/>
</dbReference>
<keyword evidence="3" id="KW-1185">Reference proteome</keyword>
<dbReference type="SUPFAM" id="SSF54106">
    <property type="entry name" value="LysM domain"/>
    <property type="match status" value="2"/>
</dbReference>
<dbReference type="EMBL" id="PISD01000030">
    <property type="protein sequence ID" value="PKG28392.1"/>
    <property type="molecule type" value="Genomic_DNA"/>
</dbReference>
<name>A0A2N0ZFU6_9BACI</name>
<evidence type="ECO:0000259" key="1">
    <source>
        <dbReference type="PROSITE" id="PS51782"/>
    </source>
</evidence>
<reference evidence="2 3" key="1">
    <citation type="journal article" date="2010" name="Int. J. Syst. Evol. Microbiol.">
        <title>Bacillus horneckiae sp. nov., isolated from a spacecraft-assembly clean room.</title>
        <authorList>
            <person name="Vaishampayan P."/>
            <person name="Probst A."/>
            <person name="Krishnamurthi S."/>
            <person name="Ghosh S."/>
            <person name="Osman S."/>
            <person name="McDowall A."/>
            <person name="Ruckmani A."/>
            <person name="Mayilraj S."/>
            <person name="Venkateswaran K."/>
        </authorList>
    </citation>
    <scope>NUCLEOTIDE SEQUENCE [LARGE SCALE GENOMIC DNA]</scope>
    <source>
        <strain evidence="3">1PO1SC</strain>
    </source>
</reference>
<dbReference type="CDD" id="cd00118">
    <property type="entry name" value="LysM"/>
    <property type="match status" value="2"/>
</dbReference>
<dbReference type="AlphaFoldDB" id="A0A2N0ZFU6"/>
<dbReference type="PANTHER" id="PTHR33734">
    <property type="entry name" value="LYSM DOMAIN-CONTAINING GPI-ANCHORED PROTEIN 2"/>
    <property type="match status" value="1"/>
</dbReference>
<protein>
    <submittedName>
        <fullName evidence="2">LysM peptidoglycan-binding domain-containing protein</fullName>
    </submittedName>
</protein>
<dbReference type="InterPro" id="IPR018392">
    <property type="entry name" value="LysM"/>
</dbReference>
<evidence type="ECO:0000313" key="2">
    <source>
        <dbReference type="EMBL" id="PKG28392.1"/>
    </source>
</evidence>
<dbReference type="PANTHER" id="PTHR33734:SF22">
    <property type="entry name" value="MEMBRANE-BOUND LYTIC MUREIN TRANSGLYCOSYLASE D"/>
    <property type="match status" value="1"/>
</dbReference>
<feature type="domain" description="LysM" evidence="1">
    <location>
        <begin position="108"/>
        <end position="151"/>
    </location>
</feature>
<accession>A0A2N0ZFU6</accession>
<dbReference type="PROSITE" id="PS51782">
    <property type="entry name" value="LYSM"/>
    <property type="match status" value="2"/>
</dbReference>
<dbReference type="Pfam" id="PF01476">
    <property type="entry name" value="LysM"/>
    <property type="match status" value="2"/>
</dbReference>
<feature type="domain" description="LysM" evidence="1">
    <location>
        <begin position="51"/>
        <end position="94"/>
    </location>
</feature>
<evidence type="ECO:0000313" key="3">
    <source>
        <dbReference type="Proteomes" id="UP000233343"/>
    </source>
</evidence>